<feature type="compositionally biased region" description="Basic and acidic residues" evidence="1">
    <location>
        <begin position="301"/>
        <end position="322"/>
    </location>
</feature>
<dbReference type="InParanoid" id="A0A0H2RN32"/>
<accession>A0A0H2RN32</accession>
<protein>
    <submittedName>
        <fullName evidence="2">Uncharacterized protein</fullName>
    </submittedName>
</protein>
<proteinExistence type="predicted"/>
<feature type="compositionally biased region" description="Basic residues" evidence="1">
    <location>
        <begin position="137"/>
        <end position="147"/>
    </location>
</feature>
<gene>
    <name evidence="2" type="ORF">SCHPADRAFT_910458</name>
</gene>
<feature type="compositionally biased region" description="Acidic residues" evidence="1">
    <location>
        <begin position="613"/>
        <end position="623"/>
    </location>
</feature>
<dbReference type="AlphaFoldDB" id="A0A0H2RN32"/>
<evidence type="ECO:0000313" key="2">
    <source>
        <dbReference type="EMBL" id="KLO06246.1"/>
    </source>
</evidence>
<feature type="region of interest" description="Disordered" evidence="1">
    <location>
        <begin position="1"/>
        <end position="82"/>
    </location>
</feature>
<feature type="region of interest" description="Disordered" evidence="1">
    <location>
        <begin position="602"/>
        <end position="635"/>
    </location>
</feature>
<evidence type="ECO:0000313" key="3">
    <source>
        <dbReference type="Proteomes" id="UP000053477"/>
    </source>
</evidence>
<sequence>MVAQQPRGHLHNVAGASSSSSSGYRQPVVPTKFAAAKPLPPPPPGPLARELDSDRSDEEGASAGSESRTEKRVLHRTGTPPGFTSLVVAGKVYHLPDNPNAPGLPSELEDINNNTSHTMHEEAMAPADANFDASSSVRKKSRTKAKGRSLAAPPAISSPVPFPQADVPEGSARIEKSFEAQQQAFQHPHFQSEFPSEHDHTFVVHRSPSPSPPRDMKSSLLRRFRSRKSSARQEPPIFIDADPDHPTAQTDGDLHRIMSSADEEDMRGRPRKPSFTEGLTRSLSGAYRSVRSGVGRRISLRRSESTSRRENGVGRSTGADKTREEKVDALVAIVERMRKNCTRAQSGFSSGVGNGSKETIHKGLERKVLPEDLPPQWHVALKRDLDELLLKFAGGDADHETDRITQGRALAYFADLSATVPLARDCFIQLNANHPLDSILKLFSGTRHRRHRSDNEAEQAENSAAEYADMKRGRLSTLHSGRRHWTTVEALVKRCKACMEVETEVSRMCQMLDGTLPFSEAEGDPGLKMKVLSPEDALIGVIGYLRSATYAYPTTLQLREVLERKYPRQVCVGEATWAVLFATLCDAVALFRPDPDLVLSPIPPHGDAHVATDEAEASPEDGDGERVQNGNDLEKDDDRDKIYVDALHLRALDALLCVALEAPATLSSVYVSSSSHHKRSGKREVGPSQYVKMVRLLVRDDIRSLYPFASGKAEEFVKARLDTTENQNGPYHTIEGTSGPRI</sequence>
<dbReference type="Proteomes" id="UP000053477">
    <property type="component" value="Unassembled WGS sequence"/>
</dbReference>
<organism evidence="2 3">
    <name type="scientific">Schizopora paradoxa</name>
    <dbReference type="NCBI Taxonomy" id="27342"/>
    <lineage>
        <taxon>Eukaryota</taxon>
        <taxon>Fungi</taxon>
        <taxon>Dikarya</taxon>
        <taxon>Basidiomycota</taxon>
        <taxon>Agaricomycotina</taxon>
        <taxon>Agaricomycetes</taxon>
        <taxon>Hymenochaetales</taxon>
        <taxon>Schizoporaceae</taxon>
        <taxon>Schizopora</taxon>
    </lineage>
</organism>
<evidence type="ECO:0000256" key="1">
    <source>
        <dbReference type="SAM" id="MobiDB-lite"/>
    </source>
</evidence>
<keyword evidence="3" id="KW-1185">Reference proteome</keyword>
<feature type="region of interest" description="Disordered" evidence="1">
    <location>
        <begin position="125"/>
        <end position="168"/>
    </location>
</feature>
<dbReference type="EMBL" id="KQ086223">
    <property type="protein sequence ID" value="KLO06246.1"/>
    <property type="molecule type" value="Genomic_DNA"/>
</dbReference>
<feature type="compositionally biased region" description="Low complexity" evidence="1">
    <location>
        <begin position="288"/>
        <end position="297"/>
    </location>
</feature>
<feature type="region of interest" description="Disordered" evidence="1">
    <location>
        <begin position="225"/>
        <end position="322"/>
    </location>
</feature>
<name>A0A0H2RN32_9AGAM</name>
<reference evidence="2 3" key="1">
    <citation type="submission" date="2015-04" db="EMBL/GenBank/DDBJ databases">
        <title>Complete genome sequence of Schizopora paradoxa KUC8140, a cosmopolitan wood degrader in East Asia.</title>
        <authorList>
            <consortium name="DOE Joint Genome Institute"/>
            <person name="Min B."/>
            <person name="Park H."/>
            <person name="Jang Y."/>
            <person name="Kim J.-J."/>
            <person name="Kim K.H."/>
            <person name="Pangilinan J."/>
            <person name="Lipzen A."/>
            <person name="Riley R."/>
            <person name="Grigoriev I.V."/>
            <person name="Spatafora J.W."/>
            <person name="Choi I.-G."/>
        </authorList>
    </citation>
    <scope>NUCLEOTIDE SEQUENCE [LARGE SCALE GENOMIC DNA]</scope>
    <source>
        <strain evidence="2 3">KUC8140</strain>
    </source>
</reference>